<evidence type="ECO:0000313" key="4">
    <source>
        <dbReference type="Proteomes" id="UP000184383"/>
    </source>
</evidence>
<keyword evidence="2" id="KW-0812">Transmembrane</keyword>
<protein>
    <recommendedName>
        <fullName evidence="5">PSI domain-containing protein</fullName>
    </recommendedName>
</protein>
<evidence type="ECO:0008006" key="5">
    <source>
        <dbReference type="Google" id="ProtNLM"/>
    </source>
</evidence>
<dbReference type="OrthoDB" id="5427091at2759"/>
<dbReference type="GeneID" id="63744087"/>
<feature type="region of interest" description="Disordered" evidence="1">
    <location>
        <begin position="129"/>
        <end position="166"/>
    </location>
</feature>
<name>A0A1L9RKH9_ASPWE</name>
<accession>A0A1L9RKH9</accession>
<keyword evidence="2" id="KW-1133">Transmembrane helix</keyword>
<dbReference type="EMBL" id="KV878212">
    <property type="protein sequence ID" value="OJJ35414.1"/>
    <property type="molecule type" value="Genomic_DNA"/>
</dbReference>
<organism evidence="3 4">
    <name type="scientific">Aspergillus wentii DTO 134E9</name>
    <dbReference type="NCBI Taxonomy" id="1073089"/>
    <lineage>
        <taxon>Eukaryota</taxon>
        <taxon>Fungi</taxon>
        <taxon>Dikarya</taxon>
        <taxon>Ascomycota</taxon>
        <taxon>Pezizomycotina</taxon>
        <taxon>Eurotiomycetes</taxon>
        <taxon>Eurotiomycetidae</taxon>
        <taxon>Eurotiales</taxon>
        <taxon>Aspergillaceae</taxon>
        <taxon>Aspergillus</taxon>
        <taxon>Aspergillus subgen. Cremei</taxon>
    </lineage>
</organism>
<dbReference type="Proteomes" id="UP000184383">
    <property type="component" value="Unassembled WGS sequence"/>
</dbReference>
<feature type="compositionally biased region" description="Basic and acidic residues" evidence="1">
    <location>
        <begin position="152"/>
        <end position="166"/>
    </location>
</feature>
<evidence type="ECO:0000313" key="3">
    <source>
        <dbReference type="EMBL" id="OJJ35414.1"/>
    </source>
</evidence>
<evidence type="ECO:0000256" key="1">
    <source>
        <dbReference type="SAM" id="MobiDB-lite"/>
    </source>
</evidence>
<gene>
    <name evidence="3" type="ORF">ASPWEDRAFT_111299</name>
</gene>
<reference evidence="4" key="1">
    <citation type="journal article" date="2017" name="Genome Biol.">
        <title>Comparative genomics reveals high biological diversity and specific adaptations in the industrially and medically important fungal genus Aspergillus.</title>
        <authorList>
            <person name="de Vries R.P."/>
            <person name="Riley R."/>
            <person name="Wiebenga A."/>
            <person name="Aguilar-Osorio G."/>
            <person name="Amillis S."/>
            <person name="Uchima C.A."/>
            <person name="Anderluh G."/>
            <person name="Asadollahi M."/>
            <person name="Askin M."/>
            <person name="Barry K."/>
            <person name="Battaglia E."/>
            <person name="Bayram O."/>
            <person name="Benocci T."/>
            <person name="Braus-Stromeyer S.A."/>
            <person name="Caldana C."/>
            <person name="Canovas D."/>
            <person name="Cerqueira G.C."/>
            <person name="Chen F."/>
            <person name="Chen W."/>
            <person name="Choi C."/>
            <person name="Clum A."/>
            <person name="Dos Santos R.A."/>
            <person name="Damasio A.R."/>
            <person name="Diallinas G."/>
            <person name="Emri T."/>
            <person name="Fekete E."/>
            <person name="Flipphi M."/>
            <person name="Freyberg S."/>
            <person name="Gallo A."/>
            <person name="Gournas C."/>
            <person name="Habgood R."/>
            <person name="Hainaut M."/>
            <person name="Harispe M.L."/>
            <person name="Henrissat B."/>
            <person name="Hilden K.S."/>
            <person name="Hope R."/>
            <person name="Hossain A."/>
            <person name="Karabika E."/>
            <person name="Karaffa L."/>
            <person name="Karanyi Z."/>
            <person name="Krasevec N."/>
            <person name="Kuo A."/>
            <person name="Kusch H."/>
            <person name="LaButti K."/>
            <person name="Lagendijk E.L."/>
            <person name="Lapidus A."/>
            <person name="Levasseur A."/>
            <person name="Lindquist E."/>
            <person name="Lipzen A."/>
            <person name="Logrieco A.F."/>
            <person name="MacCabe A."/>
            <person name="Maekelae M.R."/>
            <person name="Malavazi I."/>
            <person name="Melin P."/>
            <person name="Meyer V."/>
            <person name="Mielnichuk N."/>
            <person name="Miskei M."/>
            <person name="Molnar A.P."/>
            <person name="Mule G."/>
            <person name="Ngan C.Y."/>
            <person name="Orejas M."/>
            <person name="Orosz E."/>
            <person name="Ouedraogo J.P."/>
            <person name="Overkamp K.M."/>
            <person name="Park H.-S."/>
            <person name="Perrone G."/>
            <person name="Piumi F."/>
            <person name="Punt P.J."/>
            <person name="Ram A.F."/>
            <person name="Ramon A."/>
            <person name="Rauscher S."/>
            <person name="Record E."/>
            <person name="Riano-Pachon D.M."/>
            <person name="Robert V."/>
            <person name="Roehrig J."/>
            <person name="Ruller R."/>
            <person name="Salamov A."/>
            <person name="Salih N.S."/>
            <person name="Samson R.A."/>
            <person name="Sandor E."/>
            <person name="Sanguinetti M."/>
            <person name="Schuetze T."/>
            <person name="Sepcic K."/>
            <person name="Shelest E."/>
            <person name="Sherlock G."/>
            <person name="Sophianopoulou V."/>
            <person name="Squina F.M."/>
            <person name="Sun H."/>
            <person name="Susca A."/>
            <person name="Todd R.B."/>
            <person name="Tsang A."/>
            <person name="Unkles S.E."/>
            <person name="van de Wiele N."/>
            <person name="van Rossen-Uffink D."/>
            <person name="Oliveira J.V."/>
            <person name="Vesth T.C."/>
            <person name="Visser J."/>
            <person name="Yu J.-H."/>
            <person name="Zhou M."/>
            <person name="Andersen M.R."/>
            <person name="Archer D.B."/>
            <person name="Baker S.E."/>
            <person name="Benoit I."/>
            <person name="Brakhage A.A."/>
            <person name="Braus G.H."/>
            <person name="Fischer R."/>
            <person name="Frisvad J.C."/>
            <person name="Goldman G.H."/>
            <person name="Houbraken J."/>
            <person name="Oakley B."/>
            <person name="Pocsi I."/>
            <person name="Scazzocchio C."/>
            <person name="Seiboth B."/>
            <person name="vanKuyk P.A."/>
            <person name="Wortman J."/>
            <person name="Dyer P.S."/>
            <person name="Grigoriev I.V."/>
        </authorList>
    </citation>
    <scope>NUCLEOTIDE SEQUENCE [LARGE SCALE GENOMIC DNA]</scope>
    <source>
        <strain evidence="4">DTO 134E9</strain>
    </source>
</reference>
<keyword evidence="2" id="KW-0472">Membrane</keyword>
<feature type="transmembrane region" description="Helical" evidence="2">
    <location>
        <begin position="92"/>
        <end position="118"/>
    </location>
</feature>
<proteinExistence type="predicted"/>
<sequence>MATKNLDSFNTTFHSLDENNDPLFYVCWRRQSCQGCLAGDAPCSWCAISSTCVPNQHHLPIFSPFHSSSICPLPTEQWEIRALPFGCNVSTITLLTAIVSILGTLAAIGIGFFISWFIKRVGGWKKAKKNRARRNTASRRATDGSSAGGDEGYLHIDDPERRPLLG</sequence>
<dbReference type="AlphaFoldDB" id="A0A1L9RKH9"/>
<dbReference type="VEuPathDB" id="FungiDB:ASPWEDRAFT_111299"/>
<dbReference type="STRING" id="1073089.A0A1L9RKH9"/>
<evidence type="ECO:0000256" key="2">
    <source>
        <dbReference type="SAM" id="Phobius"/>
    </source>
</evidence>
<keyword evidence="4" id="KW-1185">Reference proteome</keyword>
<dbReference type="RefSeq" id="XP_040689090.1">
    <property type="nucleotide sequence ID" value="XM_040828239.1"/>
</dbReference>